<organism evidence="2 3">
    <name type="scientific">Cuscuta campestris</name>
    <dbReference type="NCBI Taxonomy" id="132261"/>
    <lineage>
        <taxon>Eukaryota</taxon>
        <taxon>Viridiplantae</taxon>
        <taxon>Streptophyta</taxon>
        <taxon>Embryophyta</taxon>
        <taxon>Tracheophyta</taxon>
        <taxon>Spermatophyta</taxon>
        <taxon>Magnoliopsida</taxon>
        <taxon>eudicotyledons</taxon>
        <taxon>Gunneridae</taxon>
        <taxon>Pentapetalae</taxon>
        <taxon>asterids</taxon>
        <taxon>lamiids</taxon>
        <taxon>Solanales</taxon>
        <taxon>Convolvulaceae</taxon>
        <taxon>Cuscuteae</taxon>
        <taxon>Cuscuta</taxon>
        <taxon>Cuscuta subgen. Grammica</taxon>
        <taxon>Cuscuta sect. Cleistogrammica</taxon>
    </lineage>
</organism>
<dbReference type="SMART" id="SM00597">
    <property type="entry name" value="ZnF_TTF"/>
    <property type="match status" value="1"/>
</dbReference>
<keyword evidence="3" id="KW-1185">Reference proteome</keyword>
<dbReference type="InterPro" id="IPR006580">
    <property type="entry name" value="Znf_TTF"/>
</dbReference>
<dbReference type="InterPro" id="IPR008906">
    <property type="entry name" value="HATC_C_dom"/>
</dbReference>
<protein>
    <recommendedName>
        <fullName evidence="1">TTF-type domain-containing protein</fullName>
    </recommendedName>
</protein>
<evidence type="ECO:0000313" key="3">
    <source>
        <dbReference type="Proteomes" id="UP000595140"/>
    </source>
</evidence>
<proteinExistence type="predicted"/>
<sequence length="741" mass="85239">MFPKKYASGCEKLKKKRRLEKLIESQKGALDKFLVKHSNEDEQQEEMSNLTVDADENVHEDDRIDNDEAGKSIGNEVFENVETVGNNSRTSDKPMDSALLDIYDPRNWNTLDSKSIDVLVKNGPKRDASIVKGPKDKFSRRFSSTFFTRYLANQERIDRDWLVYSNELDKVFCFCCKIFKKGGGRSSLVNDGFCDWKHLNGRLREHETSVDHMSNLKTWREMRRRLTKDERSDKVVVAQGQLLKEKEYWRKILLRMISLVKFLSKHNLAFLGENERLYESNNGNFLGLIEMLGEFDPVIQEYIRRVLKNGIHHHYLSQKIPNDLIEMLASGIKTRIIEKINESKYYSVILDCTPDVSYEEHMSLILRCVDISIYPIKIEEFFLEFLAVNDTTGKGLFEELQSVLESLDLDIDNVRGQSYDYGSNTRGENHDTENDAKTLSQARSLVESEFCDFEFLVATIVWYDILYAVDPVSKNLQAKDMLLDVAIAELKGLISFFEKYRDNGFTNALHVAKEIAAELEIEPLFPQKVAIHRKKQFEETHDIIDDPHPPPLPEELFRVNFFLYILDRAIGSFTQRFEQYKAFESIFGFLFSLEKLQSLSDMDLESCCIRLEAALKMDDQCVDIDGSDLCVELKVLREKLPKEKLGAGGILNLLKMMGSLPNAFIAYRILLTNPITLASAERSFSKLKLIKSYLRSTMPREKLNGLALVSIESKTLEEIEIDTLVDDFACKCAKGNVSLLI</sequence>
<accession>A0A484MW01</accession>
<dbReference type="PANTHER" id="PTHR45749:SF35">
    <property type="entry name" value="AC-LIKE TRANSPOSASE-RELATED"/>
    <property type="match status" value="1"/>
</dbReference>
<dbReference type="EMBL" id="OOIL02004817">
    <property type="protein sequence ID" value="VFQ93155.1"/>
    <property type="molecule type" value="Genomic_DNA"/>
</dbReference>
<dbReference type="OrthoDB" id="1287110at2759"/>
<evidence type="ECO:0000259" key="1">
    <source>
        <dbReference type="SMART" id="SM00597"/>
    </source>
</evidence>
<gene>
    <name evidence="2" type="ORF">CCAM_LOCUS34931</name>
</gene>
<feature type="domain" description="TTF-type" evidence="1">
    <location>
        <begin position="138"/>
        <end position="233"/>
    </location>
</feature>
<dbReference type="Pfam" id="PF05699">
    <property type="entry name" value="Dimer_Tnp_hAT"/>
    <property type="match status" value="1"/>
</dbReference>
<dbReference type="PANTHER" id="PTHR45749">
    <property type="match status" value="1"/>
</dbReference>
<dbReference type="Pfam" id="PF14291">
    <property type="entry name" value="DUF4371"/>
    <property type="match status" value="1"/>
</dbReference>
<dbReference type="InterPro" id="IPR025398">
    <property type="entry name" value="DUF4371"/>
</dbReference>
<name>A0A484MW01_9ASTE</name>
<dbReference type="GO" id="GO:0046983">
    <property type="term" value="F:protein dimerization activity"/>
    <property type="evidence" value="ECO:0007669"/>
    <property type="project" value="InterPro"/>
</dbReference>
<evidence type="ECO:0000313" key="2">
    <source>
        <dbReference type="EMBL" id="VFQ93155.1"/>
    </source>
</evidence>
<reference evidence="2 3" key="1">
    <citation type="submission" date="2018-04" db="EMBL/GenBank/DDBJ databases">
        <authorList>
            <person name="Vogel A."/>
        </authorList>
    </citation>
    <scope>NUCLEOTIDE SEQUENCE [LARGE SCALE GENOMIC DNA]</scope>
</reference>
<dbReference type="Proteomes" id="UP000595140">
    <property type="component" value="Unassembled WGS sequence"/>
</dbReference>
<dbReference type="AlphaFoldDB" id="A0A484MW01"/>